<comment type="caution">
    <text evidence="1">The sequence shown here is derived from an EMBL/GenBank/DDBJ whole genome shotgun (WGS) entry which is preliminary data.</text>
</comment>
<feature type="non-terminal residue" evidence="1">
    <location>
        <position position="1"/>
    </location>
</feature>
<accession>A0AAV5X3L8</accession>
<proteinExistence type="predicted"/>
<protein>
    <submittedName>
        <fullName evidence="1">Uncharacterized protein</fullName>
    </submittedName>
</protein>
<keyword evidence="2" id="KW-1185">Reference proteome</keyword>
<sequence length="100" mass="11478">SVLILLDAAPHKTFLNETSARSRVRRATKETEAHELYIKHWQMRDRAPQSLFVLDKKDERLASVNEALARTIKDLPVKIDETVNTDNLYALSAQYHCADD</sequence>
<evidence type="ECO:0000313" key="2">
    <source>
        <dbReference type="Proteomes" id="UP001432322"/>
    </source>
</evidence>
<reference evidence="1" key="1">
    <citation type="submission" date="2023-10" db="EMBL/GenBank/DDBJ databases">
        <title>Genome assembly of Pristionchus species.</title>
        <authorList>
            <person name="Yoshida K."/>
            <person name="Sommer R.J."/>
        </authorList>
    </citation>
    <scope>NUCLEOTIDE SEQUENCE</scope>
    <source>
        <strain evidence="1">RS5133</strain>
    </source>
</reference>
<name>A0AAV5X3L8_9BILA</name>
<dbReference type="EMBL" id="BTSY01000007">
    <property type="protein sequence ID" value="GMT36609.1"/>
    <property type="molecule type" value="Genomic_DNA"/>
</dbReference>
<dbReference type="Proteomes" id="UP001432322">
    <property type="component" value="Unassembled WGS sequence"/>
</dbReference>
<dbReference type="AlphaFoldDB" id="A0AAV5X3L8"/>
<organism evidence="1 2">
    <name type="scientific">Pristionchus fissidentatus</name>
    <dbReference type="NCBI Taxonomy" id="1538716"/>
    <lineage>
        <taxon>Eukaryota</taxon>
        <taxon>Metazoa</taxon>
        <taxon>Ecdysozoa</taxon>
        <taxon>Nematoda</taxon>
        <taxon>Chromadorea</taxon>
        <taxon>Rhabditida</taxon>
        <taxon>Rhabditina</taxon>
        <taxon>Diplogasteromorpha</taxon>
        <taxon>Diplogasteroidea</taxon>
        <taxon>Neodiplogasteridae</taxon>
        <taxon>Pristionchus</taxon>
    </lineage>
</organism>
<evidence type="ECO:0000313" key="1">
    <source>
        <dbReference type="EMBL" id="GMT36609.1"/>
    </source>
</evidence>
<gene>
    <name evidence="1" type="ORF">PFISCL1PPCAC_27906</name>
</gene>
<feature type="non-terminal residue" evidence="1">
    <location>
        <position position="100"/>
    </location>
</feature>